<dbReference type="InterPro" id="IPR007460">
    <property type="entry name" value="BrnT_toxin"/>
</dbReference>
<organism evidence="1 2">
    <name type="scientific">Carboxydichorda subterranea</name>
    <dbReference type="NCBI Taxonomy" id="3109565"/>
    <lineage>
        <taxon>Bacteria</taxon>
        <taxon>Bacillati</taxon>
        <taxon>Bacillota</taxon>
        <taxon>Limnochordia</taxon>
        <taxon>Limnochordales</taxon>
        <taxon>Geochordaceae</taxon>
        <taxon>Carboxydichorda</taxon>
    </lineage>
</organism>
<evidence type="ECO:0000313" key="1">
    <source>
        <dbReference type="EMBL" id="WRP18861.1"/>
    </source>
</evidence>
<dbReference type="EMBL" id="CP141615">
    <property type="protein sequence ID" value="WRP18861.1"/>
    <property type="molecule type" value="Genomic_DNA"/>
</dbReference>
<dbReference type="Pfam" id="PF04365">
    <property type="entry name" value="BrnT_toxin"/>
    <property type="match status" value="1"/>
</dbReference>
<evidence type="ECO:0000313" key="2">
    <source>
        <dbReference type="Proteomes" id="UP001332192"/>
    </source>
</evidence>
<keyword evidence="2" id="KW-1185">Reference proteome</keyword>
<dbReference type="Gene3D" id="3.10.450.530">
    <property type="entry name" value="Ribonuclease toxin, BrnT, of type II toxin-antitoxin system"/>
    <property type="match status" value="1"/>
</dbReference>
<proteinExistence type="predicted"/>
<accession>A0ABZ1C278</accession>
<dbReference type="InterPro" id="IPR038573">
    <property type="entry name" value="BrnT_sf"/>
</dbReference>
<dbReference type="RefSeq" id="WP_324718131.1">
    <property type="nucleotide sequence ID" value="NZ_CP141615.1"/>
</dbReference>
<reference evidence="1 2" key="1">
    <citation type="journal article" date="2024" name="Front. Microbiol.">
        <title>Novel thermophilic genera Geochorda gen. nov. and Carboxydochorda gen. nov. from the deep terrestrial subsurface reveal the ecophysiological diversity in the class Limnochordia.</title>
        <authorList>
            <person name="Karnachuk O.V."/>
            <person name="Lukina A.P."/>
            <person name="Avakyan M.R."/>
            <person name="Kadnikov V.V."/>
            <person name="Begmatov S."/>
            <person name="Beletsky A.V."/>
            <person name="Vlasova K.G."/>
            <person name="Novikov A.A."/>
            <person name="Shcherbakova V.A."/>
            <person name="Mardanov A.V."/>
            <person name="Ravin N.V."/>
        </authorList>
    </citation>
    <scope>NUCLEOTIDE SEQUENCE [LARGE SCALE GENOMIC DNA]</scope>
    <source>
        <strain evidence="1 2">L945</strain>
    </source>
</reference>
<dbReference type="Proteomes" id="UP001332192">
    <property type="component" value="Chromosome"/>
</dbReference>
<sequence>MDFEGDDANVVHIARHDVTPAEAEEALLDPRRLGMQVYQLKGEPRWAAVGATETGRVLFVVYTKRGPKIRVITAQDAERDERRRYRRR</sequence>
<protein>
    <submittedName>
        <fullName evidence="1">BrnT family toxin</fullName>
    </submittedName>
</protein>
<gene>
    <name evidence="1" type="ORF">U7230_07680</name>
</gene>
<name>A0ABZ1C278_9FIRM</name>